<name>Q3M3J4_TRIV2</name>
<keyword evidence="4" id="KW-0479">Metal-binding</keyword>
<dbReference type="InterPro" id="IPR006626">
    <property type="entry name" value="PbH1"/>
</dbReference>
<dbReference type="GO" id="GO:0046872">
    <property type="term" value="F:metal ion binding"/>
    <property type="evidence" value="ECO:0007669"/>
    <property type="project" value="UniProtKB-KW"/>
</dbReference>
<evidence type="ECO:0000256" key="1">
    <source>
        <dbReference type="ARBA" id="ARBA00001913"/>
    </source>
</evidence>
<evidence type="ECO:0000256" key="4">
    <source>
        <dbReference type="ARBA" id="ARBA00022723"/>
    </source>
</evidence>
<dbReference type="EMBL" id="CP000117">
    <property type="protein sequence ID" value="ABA24442.1"/>
    <property type="molecule type" value="Genomic_DNA"/>
</dbReference>
<dbReference type="SMART" id="SM00710">
    <property type="entry name" value="PbH1"/>
    <property type="match status" value="6"/>
</dbReference>
<keyword evidence="6" id="KW-0106">Calcium</keyword>
<organism evidence="9 10">
    <name type="scientific">Trichormus variabilis (strain ATCC 29413 / PCC 7937)</name>
    <name type="common">Anabaena variabilis</name>
    <dbReference type="NCBI Taxonomy" id="240292"/>
    <lineage>
        <taxon>Bacteria</taxon>
        <taxon>Bacillati</taxon>
        <taxon>Cyanobacteriota</taxon>
        <taxon>Cyanophyceae</taxon>
        <taxon>Nostocales</taxon>
        <taxon>Nostocaceae</taxon>
        <taxon>Trichormus</taxon>
    </lineage>
</organism>
<dbReference type="CAZy" id="PL9">
    <property type="family name" value="Polysaccharide Lyase Family 9"/>
</dbReference>
<evidence type="ECO:0000256" key="6">
    <source>
        <dbReference type="ARBA" id="ARBA00022837"/>
    </source>
</evidence>
<dbReference type="eggNOG" id="COG3420">
    <property type="taxonomic scope" value="Bacteria"/>
</dbReference>
<gene>
    <name evidence="9" type="ordered locus">Ava_4845</name>
</gene>
<dbReference type="Gene3D" id="2.160.20.10">
    <property type="entry name" value="Single-stranded right-handed beta-helix, Pectin lyase-like"/>
    <property type="match status" value="1"/>
</dbReference>
<dbReference type="RefSeq" id="WP_011321503.1">
    <property type="nucleotide sequence ID" value="NC_007413.1"/>
</dbReference>
<evidence type="ECO:0000256" key="2">
    <source>
        <dbReference type="ARBA" id="ARBA00004613"/>
    </source>
</evidence>
<evidence type="ECO:0000256" key="3">
    <source>
        <dbReference type="ARBA" id="ARBA00022525"/>
    </source>
</evidence>
<comment type="cofactor">
    <cofactor evidence="1">
        <name>Ca(2+)</name>
        <dbReference type="ChEBI" id="CHEBI:29108"/>
    </cofactor>
</comment>
<sequence>MMRYKSLTWGVFTILIFGLTTIYVSKIVNANNGDSINQEAIKNNYLWAEFEAQEFGRNGDVSQSLGTTYYVDQSLGNDSNPGTTENLAFKTIQKANQIINEGDIVYVKNGTYDENITVTKSGNPNNWIVFQAFPGHKPFVRGTQDGTFRVSGNYIKIIGFRITSTQLGSGIHVGNGNHHTKIINNEIHDSGCGGISGQETDYLYIEGNIVYRNAFKAPYQCSGISIYQAKAFDNKPGFHNIIRGNISYFNENKLPRENGKVTDGNGIIIDDFRHTQGQGQTSKYTAWTLIENNIVFDNGGRGIHVFQSDNVVVRNNTTFKNLKSDNLEGTLNGEISTYFSSNVHFYNNIAYAANKSKKTFVDDYSQNNKWDYNLSYNGSILINDGHSDASLGKNNLIDFNPLFVNPSIIHGVANFRLQATSPVIDAGTSMSAASSDFNGQKRPIGSGYDIGAYEFK</sequence>
<protein>
    <submittedName>
        <fullName evidence="9">Parallel beta-helix repeat protein</fullName>
    </submittedName>
</protein>
<evidence type="ECO:0000256" key="8">
    <source>
        <dbReference type="ARBA" id="ARBA00038263"/>
    </source>
</evidence>
<dbReference type="PANTHER" id="PTHR40088:SF1">
    <property type="entry name" value="PECTATE LYASE PEL9"/>
    <property type="match status" value="1"/>
</dbReference>
<evidence type="ECO:0000313" key="10">
    <source>
        <dbReference type="Proteomes" id="UP000002533"/>
    </source>
</evidence>
<dbReference type="KEGG" id="ava:Ava_4845"/>
<dbReference type="PANTHER" id="PTHR40088">
    <property type="entry name" value="PECTATE LYASE (EUROFUNG)"/>
    <property type="match status" value="1"/>
</dbReference>
<dbReference type="GO" id="GO:0016837">
    <property type="term" value="F:carbon-oxygen lyase activity, acting on polysaccharides"/>
    <property type="evidence" value="ECO:0007669"/>
    <property type="project" value="TreeGrafter"/>
</dbReference>
<dbReference type="InterPro" id="IPR052052">
    <property type="entry name" value="Polysaccharide_Lyase_9"/>
</dbReference>
<evidence type="ECO:0000256" key="7">
    <source>
        <dbReference type="ARBA" id="ARBA00023239"/>
    </source>
</evidence>
<comment type="subcellular location">
    <subcellularLocation>
        <location evidence="2">Secreted</location>
    </subcellularLocation>
</comment>
<proteinExistence type="inferred from homology"/>
<evidence type="ECO:0000256" key="5">
    <source>
        <dbReference type="ARBA" id="ARBA00022729"/>
    </source>
</evidence>
<evidence type="ECO:0000313" key="9">
    <source>
        <dbReference type="EMBL" id="ABA24442.1"/>
    </source>
</evidence>
<accession>Q3M3J4</accession>
<dbReference type="InterPro" id="IPR059226">
    <property type="entry name" value="Choice_anch_Q_dom"/>
</dbReference>
<dbReference type="GO" id="GO:0005576">
    <property type="term" value="C:extracellular region"/>
    <property type="evidence" value="ECO:0007669"/>
    <property type="project" value="UniProtKB-SubCell"/>
</dbReference>
<comment type="similarity">
    <text evidence="8">Belongs to the polysaccharide lyase 9 family.</text>
</comment>
<dbReference type="AlphaFoldDB" id="Q3M3J4"/>
<dbReference type="InterPro" id="IPR022441">
    <property type="entry name" value="Para_beta_helix_rpt-2"/>
</dbReference>
<dbReference type="NCBIfam" id="NF041518">
    <property type="entry name" value="choice_anch_Q"/>
    <property type="match status" value="1"/>
</dbReference>
<dbReference type="InterPro" id="IPR012334">
    <property type="entry name" value="Pectin_lyas_fold"/>
</dbReference>
<dbReference type="GeneID" id="58722417"/>
<dbReference type="STRING" id="240292.Ava_4845"/>
<dbReference type="HOGENOM" id="CLU_026285_0_0_3"/>
<keyword evidence="5" id="KW-0732">Signal</keyword>
<dbReference type="NCBIfam" id="TIGR03804">
    <property type="entry name" value="para_beta_helix"/>
    <property type="match status" value="1"/>
</dbReference>
<reference evidence="10" key="1">
    <citation type="journal article" date="2014" name="Stand. Genomic Sci.">
        <title>Complete genome sequence of Anabaena variabilis ATCC 29413.</title>
        <authorList>
            <person name="Thiel T."/>
            <person name="Pratte B.S."/>
            <person name="Zhong J."/>
            <person name="Goodwin L."/>
            <person name="Copeland A."/>
            <person name="Lucas S."/>
            <person name="Han C."/>
            <person name="Pitluck S."/>
            <person name="Land M.L."/>
            <person name="Kyrpides N.C."/>
            <person name="Woyke T."/>
        </authorList>
    </citation>
    <scope>NUCLEOTIDE SEQUENCE [LARGE SCALE GENOMIC DNA]</scope>
    <source>
        <strain evidence="10">ATCC 29413 / PCC 7937</strain>
    </source>
</reference>
<keyword evidence="3" id="KW-0964">Secreted</keyword>
<dbReference type="Proteomes" id="UP000002533">
    <property type="component" value="Chromosome"/>
</dbReference>
<dbReference type="SUPFAM" id="SSF51126">
    <property type="entry name" value="Pectin lyase-like"/>
    <property type="match status" value="1"/>
</dbReference>
<keyword evidence="7" id="KW-0456">Lyase</keyword>
<dbReference type="InterPro" id="IPR011050">
    <property type="entry name" value="Pectin_lyase_fold/virulence"/>
</dbReference>